<keyword evidence="9" id="KW-1185">Reference proteome</keyword>
<evidence type="ECO:0000256" key="5">
    <source>
        <dbReference type="ARBA" id="ARBA00023136"/>
    </source>
</evidence>
<feature type="region of interest" description="Disordered" evidence="7">
    <location>
        <begin position="93"/>
        <end position="203"/>
    </location>
</feature>
<dbReference type="Pfam" id="PF04145">
    <property type="entry name" value="Ctr"/>
    <property type="match status" value="2"/>
</dbReference>
<comment type="caution">
    <text evidence="8">The sequence shown here is derived from an EMBL/GenBank/DDBJ whole genome shotgun (WGS) entry which is preliminary data.</text>
</comment>
<keyword evidence="4 6" id="KW-1133">Transmembrane helix</keyword>
<comment type="similarity">
    <text evidence="2 6">Belongs to the copper transporter (Ctr) (TC 1.A.56) family. SLC31A subfamily.</text>
</comment>
<organism evidence="8 9">
    <name type="scientific">Cytospora leucostoma</name>
    <dbReference type="NCBI Taxonomy" id="1230097"/>
    <lineage>
        <taxon>Eukaryota</taxon>
        <taxon>Fungi</taxon>
        <taxon>Dikarya</taxon>
        <taxon>Ascomycota</taxon>
        <taxon>Pezizomycotina</taxon>
        <taxon>Sordariomycetes</taxon>
        <taxon>Sordariomycetidae</taxon>
        <taxon>Diaporthales</taxon>
        <taxon>Cytosporaceae</taxon>
        <taxon>Cytospora</taxon>
    </lineage>
</organism>
<feature type="transmembrane region" description="Helical" evidence="6">
    <location>
        <begin position="245"/>
        <end position="265"/>
    </location>
</feature>
<evidence type="ECO:0000256" key="1">
    <source>
        <dbReference type="ARBA" id="ARBA00004141"/>
    </source>
</evidence>
<protein>
    <recommendedName>
        <fullName evidence="6">Copper transport protein</fullName>
    </recommendedName>
</protein>
<keyword evidence="6" id="KW-0813">Transport</keyword>
<keyword evidence="3 6" id="KW-0812">Transmembrane</keyword>
<name>A0A423X7Y2_9PEZI</name>
<accession>A0A423X7Y2</accession>
<evidence type="ECO:0000256" key="2">
    <source>
        <dbReference type="ARBA" id="ARBA00006921"/>
    </source>
</evidence>
<dbReference type="GO" id="GO:0016020">
    <property type="term" value="C:membrane"/>
    <property type="evidence" value="ECO:0007669"/>
    <property type="project" value="UniProtKB-SubCell"/>
</dbReference>
<evidence type="ECO:0000313" key="8">
    <source>
        <dbReference type="EMBL" id="ROW11873.1"/>
    </source>
</evidence>
<dbReference type="OrthoDB" id="161814at2759"/>
<dbReference type="AlphaFoldDB" id="A0A423X7Y2"/>
<keyword evidence="6" id="KW-0186">Copper</keyword>
<keyword evidence="6" id="KW-0187">Copper transport</keyword>
<dbReference type="PANTHER" id="PTHR12483:SF73">
    <property type="entry name" value="COPPER TRANSPORT PROTEIN CTR3"/>
    <property type="match status" value="1"/>
</dbReference>
<evidence type="ECO:0000256" key="6">
    <source>
        <dbReference type="RuleBase" id="RU367022"/>
    </source>
</evidence>
<keyword evidence="6" id="KW-0406">Ion transport</keyword>
<sequence length="308" mass="31716">MATATGSTGSMDSMSMSSTIGSAGQVCKVQMLWNWNTIGACFITPQWQIANKGSMIGTCFGVVILVVVLEVLRRASREFDRWIIRRHKRAAEARANQQQQQNPPQIPPLGLGNSPGAATAQNSPAASNPEIQPAGAGGAGAQAPKTTGTATVANVGGGDGAGDEIAPAPAPGAGAGAPATAASAKEEQPGQQAPEGAAAAAPEQRRRPLFRYLGCLGACFRPAAAGSGGDGGVPRPCRPSIWQQAVRALLHTAQFTVAYFIMLLAMHYNGFIIISIIVGAYVGSFFFSWGTLSGSKTSAARRTMLCCA</sequence>
<keyword evidence="5 6" id="KW-0472">Membrane</keyword>
<dbReference type="PANTHER" id="PTHR12483">
    <property type="entry name" value="SOLUTE CARRIER FAMILY 31 COPPER TRANSPORTERS"/>
    <property type="match status" value="1"/>
</dbReference>
<feature type="compositionally biased region" description="Low complexity" evidence="7">
    <location>
        <begin position="141"/>
        <end position="154"/>
    </location>
</feature>
<feature type="compositionally biased region" description="Polar residues" evidence="7">
    <location>
        <begin position="119"/>
        <end position="130"/>
    </location>
</feature>
<dbReference type="Proteomes" id="UP000285146">
    <property type="component" value="Unassembled WGS sequence"/>
</dbReference>
<gene>
    <name evidence="8" type="ORF">VPNG_05026</name>
</gene>
<feature type="compositionally biased region" description="Low complexity" evidence="7">
    <location>
        <begin position="176"/>
        <end position="202"/>
    </location>
</feature>
<proteinExistence type="inferred from homology"/>
<evidence type="ECO:0000256" key="4">
    <source>
        <dbReference type="ARBA" id="ARBA00022989"/>
    </source>
</evidence>
<dbReference type="STRING" id="1230097.A0A423X7Y2"/>
<evidence type="ECO:0000256" key="3">
    <source>
        <dbReference type="ARBA" id="ARBA00022692"/>
    </source>
</evidence>
<dbReference type="GO" id="GO:0005375">
    <property type="term" value="F:copper ion transmembrane transporter activity"/>
    <property type="evidence" value="ECO:0007669"/>
    <property type="project" value="UniProtKB-UniRule"/>
</dbReference>
<comment type="subcellular location">
    <subcellularLocation>
        <location evidence="1 6">Membrane</location>
        <topology evidence="1 6">Multi-pass membrane protein</topology>
    </subcellularLocation>
</comment>
<feature type="transmembrane region" description="Helical" evidence="6">
    <location>
        <begin position="54"/>
        <end position="72"/>
    </location>
</feature>
<evidence type="ECO:0000313" key="9">
    <source>
        <dbReference type="Proteomes" id="UP000285146"/>
    </source>
</evidence>
<feature type="transmembrane region" description="Helical" evidence="6">
    <location>
        <begin position="271"/>
        <end position="292"/>
    </location>
</feature>
<dbReference type="InterPro" id="IPR007274">
    <property type="entry name" value="Cop_transporter"/>
</dbReference>
<evidence type="ECO:0000256" key="7">
    <source>
        <dbReference type="SAM" id="MobiDB-lite"/>
    </source>
</evidence>
<dbReference type="EMBL" id="LKEB01000025">
    <property type="protein sequence ID" value="ROW11873.1"/>
    <property type="molecule type" value="Genomic_DNA"/>
</dbReference>
<reference evidence="8 9" key="1">
    <citation type="submission" date="2015-09" db="EMBL/GenBank/DDBJ databases">
        <title>Host preference determinants of Valsa canker pathogens revealed by comparative genomics.</title>
        <authorList>
            <person name="Yin Z."/>
            <person name="Huang L."/>
        </authorList>
    </citation>
    <scope>NUCLEOTIDE SEQUENCE [LARGE SCALE GENOMIC DNA]</scope>
    <source>
        <strain evidence="8 9">SXYLt</strain>
    </source>
</reference>
<dbReference type="InParanoid" id="A0A423X7Y2"/>